<gene>
    <name evidence="6" type="ORF">A2V92_00265</name>
</gene>
<proteinExistence type="predicted"/>
<dbReference type="PANTHER" id="PTHR37481">
    <property type="entry name" value="LIPOPOLYSACCHARIDE EXPORT SYSTEM PROTEIN LPTC"/>
    <property type="match status" value="1"/>
</dbReference>
<evidence type="ECO:0000256" key="4">
    <source>
        <dbReference type="ARBA" id="ARBA00022989"/>
    </source>
</evidence>
<evidence type="ECO:0000313" key="6">
    <source>
        <dbReference type="EMBL" id="OGI42025.1"/>
    </source>
</evidence>
<keyword evidence="3" id="KW-0812">Transmembrane</keyword>
<name>A0A1F6TAF6_9PROT</name>
<dbReference type="GO" id="GO:0005886">
    <property type="term" value="C:plasma membrane"/>
    <property type="evidence" value="ECO:0007669"/>
    <property type="project" value="InterPro"/>
</dbReference>
<keyword evidence="1" id="KW-1003">Cell membrane</keyword>
<dbReference type="AlphaFoldDB" id="A0A1F6TAF6"/>
<dbReference type="InterPro" id="IPR010664">
    <property type="entry name" value="LipoPS_assembly_LptC-rel"/>
</dbReference>
<organism evidence="6 7">
    <name type="scientific">Candidatus Muproteobacteria bacterium RBG_16_65_31</name>
    <dbReference type="NCBI Taxonomy" id="1817759"/>
    <lineage>
        <taxon>Bacteria</taxon>
        <taxon>Pseudomonadati</taxon>
        <taxon>Pseudomonadota</taxon>
        <taxon>Candidatus Muproteobacteria</taxon>
    </lineage>
</organism>
<evidence type="ECO:0000256" key="2">
    <source>
        <dbReference type="ARBA" id="ARBA00022519"/>
    </source>
</evidence>
<dbReference type="InterPro" id="IPR052363">
    <property type="entry name" value="LPS_export_LptC"/>
</dbReference>
<accession>A0A1F6TAF6</accession>
<dbReference type="Proteomes" id="UP000179344">
    <property type="component" value="Unassembled WGS sequence"/>
</dbReference>
<evidence type="ECO:0000256" key="1">
    <source>
        <dbReference type="ARBA" id="ARBA00022475"/>
    </source>
</evidence>
<evidence type="ECO:0000256" key="5">
    <source>
        <dbReference type="ARBA" id="ARBA00023136"/>
    </source>
</evidence>
<dbReference type="GO" id="GO:0017089">
    <property type="term" value="F:glycolipid transfer activity"/>
    <property type="evidence" value="ECO:0007669"/>
    <property type="project" value="TreeGrafter"/>
</dbReference>
<dbReference type="PANTHER" id="PTHR37481:SF1">
    <property type="entry name" value="LIPOPOLYSACCHARIDE EXPORT SYSTEM PROTEIN LPTC"/>
    <property type="match status" value="1"/>
</dbReference>
<sequence length="141" mass="15568">MDVKKISIALTLALLAAGSWWLSERISGTSERFGGAPRHEPDYIVENFHATVLDKQGRRRYVLSARRLTHYADDGSSELEQPELVQYGDGAPVHARAANGWLPKDRSNLVLSGAVRVTRGRDARGAGGEITAERMNIRLDK</sequence>
<keyword evidence="4" id="KW-1133">Transmembrane helix</keyword>
<dbReference type="GO" id="GO:0030288">
    <property type="term" value="C:outer membrane-bounded periplasmic space"/>
    <property type="evidence" value="ECO:0007669"/>
    <property type="project" value="TreeGrafter"/>
</dbReference>
<reference evidence="6 7" key="1">
    <citation type="journal article" date="2016" name="Nat. Commun.">
        <title>Thousands of microbial genomes shed light on interconnected biogeochemical processes in an aquifer system.</title>
        <authorList>
            <person name="Anantharaman K."/>
            <person name="Brown C.T."/>
            <person name="Hug L.A."/>
            <person name="Sharon I."/>
            <person name="Castelle C.J."/>
            <person name="Probst A.J."/>
            <person name="Thomas B.C."/>
            <person name="Singh A."/>
            <person name="Wilkins M.J."/>
            <person name="Karaoz U."/>
            <person name="Brodie E.L."/>
            <person name="Williams K.H."/>
            <person name="Hubbard S.S."/>
            <person name="Banfield J.F."/>
        </authorList>
    </citation>
    <scope>NUCLEOTIDE SEQUENCE [LARGE SCALE GENOMIC DNA]</scope>
</reference>
<dbReference type="NCBIfam" id="TIGR04409">
    <property type="entry name" value="LptC_YrbK"/>
    <property type="match status" value="1"/>
</dbReference>
<comment type="caution">
    <text evidence="6">The sequence shown here is derived from an EMBL/GenBank/DDBJ whole genome shotgun (WGS) entry which is preliminary data.</text>
</comment>
<dbReference type="Gene3D" id="2.60.450.10">
    <property type="entry name" value="Lipopolysaccharide (LPS) transport protein A like domain"/>
    <property type="match status" value="1"/>
</dbReference>
<dbReference type="Pfam" id="PF06835">
    <property type="entry name" value="LptC"/>
    <property type="match status" value="1"/>
</dbReference>
<evidence type="ECO:0000256" key="3">
    <source>
        <dbReference type="ARBA" id="ARBA00022692"/>
    </source>
</evidence>
<dbReference type="InterPro" id="IPR026265">
    <property type="entry name" value="LptC"/>
</dbReference>
<dbReference type="EMBL" id="MFST01000163">
    <property type="protein sequence ID" value="OGI42025.1"/>
    <property type="molecule type" value="Genomic_DNA"/>
</dbReference>
<keyword evidence="5" id="KW-0472">Membrane</keyword>
<dbReference type="GO" id="GO:0015221">
    <property type="term" value="F:lipopolysaccharide transmembrane transporter activity"/>
    <property type="evidence" value="ECO:0007669"/>
    <property type="project" value="InterPro"/>
</dbReference>
<keyword evidence="2" id="KW-0997">Cell inner membrane</keyword>
<evidence type="ECO:0000313" key="7">
    <source>
        <dbReference type="Proteomes" id="UP000179344"/>
    </source>
</evidence>
<protein>
    <submittedName>
        <fullName evidence="6">LPS export ABC transporter periplasmic protein LptC</fullName>
    </submittedName>
</protein>